<comment type="similarity">
    <text evidence="1">Belongs to the metallo-dependent hydrolases superfamily.</text>
</comment>
<dbReference type="InterPro" id="IPR032466">
    <property type="entry name" value="Metal_Hydrolase"/>
</dbReference>
<evidence type="ECO:0000256" key="1">
    <source>
        <dbReference type="ARBA" id="ARBA00038310"/>
    </source>
</evidence>
<dbReference type="InterPro" id="IPR052350">
    <property type="entry name" value="Metallo-dep_Lactonases"/>
</dbReference>
<reference evidence="3" key="1">
    <citation type="journal article" date="2020" name="Stud. Mycol.">
        <title>101 Dothideomycetes genomes: a test case for predicting lifestyles and emergence of pathogens.</title>
        <authorList>
            <person name="Haridas S."/>
            <person name="Albert R."/>
            <person name="Binder M."/>
            <person name="Bloem J."/>
            <person name="Labutti K."/>
            <person name="Salamov A."/>
            <person name="Andreopoulos B."/>
            <person name="Baker S."/>
            <person name="Barry K."/>
            <person name="Bills G."/>
            <person name="Bluhm B."/>
            <person name="Cannon C."/>
            <person name="Castanera R."/>
            <person name="Culley D."/>
            <person name="Daum C."/>
            <person name="Ezra D."/>
            <person name="Gonzalez J."/>
            <person name="Henrissat B."/>
            <person name="Kuo A."/>
            <person name="Liang C."/>
            <person name="Lipzen A."/>
            <person name="Lutzoni F."/>
            <person name="Magnuson J."/>
            <person name="Mondo S."/>
            <person name="Nolan M."/>
            <person name="Ohm R."/>
            <person name="Pangilinan J."/>
            <person name="Park H.-J."/>
            <person name="Ramirez L."/>
            <person name="Alfaro M."/>
            <person name="Sun H."/>
            <person name="Tritt A."/>
            <person name="Yoshinaga Y."/>
            <person name="Zwiers L.-H."/>
            <person name="Turgeon B."/>
            <person name="Goodwin S."/>
            <person name="Spatafora J."/>
            <person name="Crous P."/>
            <person name="Grigoriev I."/>
        </authorList>
    </citation>
    <scope>NUCLEOTIDE SEQUENCE</scope>
    <source>
        <strain evidence="3">CBS 113818</strain>
    </source>
</reference>
<dbReference type="AlphaFoldDB" id="A0A6A6ZHK0"/>
<gene>
    <name evidence="3" type="ORF">CC86DRAFT_374438</name>
</gene>
<dbReference type="Proteomes" id="UP000799424">
    <property type="component" value="Unassembled WGS sequence"/>
</dbReference>
<keyword evidence="4" id="KW-1185">Reference proteome</keyword>
<dbReference type="PANTHER" id="PTHR43569">
    <property type="entry name" value="AMIDOHYDROLASE"/>
    <property type="match status" value="1"/>
</dbReference>
<evidence type="ECO:0000259" key="2">
    <source>
        <dbReference type="Pfam" id="PF04909"/>
    </source>
</evidence>
<accession>A0A6A6ZHK0</accession>
<dbReference type="InterPro" id="IPR006680">
    <property type="entry name" value="Amidohydro-rel"/>
</dbReference>
<protein>
    <recommendedName>
        <fullName evidence="2">Amidohydrolase-related domain-containing protein</fullName>
    </recommendedName>
</protein>
<dbReference type="Gene3D" id="3.20.20.140">
    <property type="entry name" value="Metal-dependent hydrolases"/>
    <property type="match status" value="1"/>
</dbReference>
<organism evidence="3 4">
    <name type="scientific">Ophiobolus disseminans</name>
    <dbReference type="NCBI Taxonomy" id="1469910"/>
    <lineage>
        <taxon>Eukaryota</taxon>
        <taxon>Fungi</taxon>
        <taxon>Dikarya</taxon>
        <taxon>Ascomycota</taxon>
        <taxon>Pezizomycotina</taxon>
        <taxon>Dothideomycetes</taxon>
        <taxon>Pleosporomycetidae</taxon>
        <taxon>Pleosporales</taxon>
        <taxon>Pleosporineae</taxon>
        <taxon>Phaeosphaeriaceae</taxon>
        <taxon>Ophiobolus</taxon>
    </lineage>
</organism>
<dbReference type="Pfam" id="PF04909">
    <property type="entry name" value="Amidohydro_2"/>
    <property type="match status" value="1"/>
</dbReference>
<evidence type="ECO:0000313" key="3">
    <source>
        <dbReference type="EMBL" id="KAF2820213.1"/>
    </source>
</evidence>
<proteinExistence type="inferred from homology"/>
<sequence length="357" mass="39317">MPPSQILDSHIHLWPSTSLSPSSHAWMTTPSHPLAKRHGTADYLAATHPVKPACVYVETDRTLLGEVPNVEEGDGEGGIEEGLKVWAHEKLEELRFLRRIVEGNVGDSDGVEVGKEEGVVKGFVIWAPFHLSPPLFNAYLRIAEDVAGPQLWAKVVGFRYLLQGKGEGVVQELVSRGAWVENIVGLGGRWAFDVGVDVNRDGEEGLEAVGNMIREVRSMKGGEGVKFVLNHLCKPPLSLTPSPRWTSALERLSSDTKVYMKLSGAFNEFVSTPSSVEDITTALSPFLDVIFAAFPNRIMFGSDWPVCNVGGPRGEEGNWKFWVEVVERVLVERGLSEEEKEGVWWRTGKGVYGIDSL</sequence>
<dbReference type="PANTHER" id="PTHR43569:SF2">
    <property type="entry name" value="AMIDOHYDROLASE-RELATED DOMAIN-CONTAINING PROTEIN"/>
    <property type="match status" value="1"/>
</dbReference>
<feature type="domain" description="Amidohydrolase-related" evidence="2">
    <location>
        <begin position="224"/>
        <end position="350"/>
    </location>
</feature>
<name>A0A6A6ZHK0_9PLEO</name>
<evidence type="ECO:0000313" key="4">
    <source>
        <dbReference type="Proteomes" id="UP000799424"/>
    </source>
</evidence>
<dbReference type="GO" id="GO:0016787">
    <property type="term" value="F:hydrolase activity"/>
    <property type="evidence" value="ECO:0007669"/>
    <property type="project" value="InterPro"/>
</dbReference>
<dbReference type="EMBL" id="MU006241">
    <property type="protein sequence ID" value="KAF2820213.1"/>
    <property type="molecule type" value="Genomic_DNA"/>
</dbReference>
<dbReference type="OrthoDB" id="2135488at2759"/>
<dbReference type="SUPFAM" id="SSF51556">
    <property type="entry name" value="Metallo-dependent hydrolases"/>
    <property type="match status" value="1"/>
</dbReference>